<proteinExistence type="predicted"/>
<dbReference type="Pfam" id="PF00903">
    <property type="entry name" value="Glyoxalase"/>
    <property type="match status" value="1"/>
</dbReference>
<dbReference type="EMBL" id="JBHLTC010000008">
    <property type="protein sequence ID" value="MFC0623955.1"/>
    <property type="molecule type" value="Genomic_DNA"/>
</dbReference>
<feature type="domain" description="VOC" evidence="1">
    <location>
        <begin position="4"/>
        <end position="133"/>
    </location>
</feature>
<evidence type="ECO:0000313" key="2">
    <source>
        <dbReference type="EMBL" id="MFC0623955.1"/>
    </source>
</evidence>
<name>A0ABV6QH38_9ACTN</name>
<dbReference type="PANTHER" id="PTHR36437">
    <property type="entry name" value="GLYOXALASE/BLEOMYCIN RESISTANCE PROTEIN/DIOXYGENASE"/>
    <property type="match status" value="1"/>
</dbReference>
<organism evidence="2 3">
    <name type="scientific">Kribbella deserti</name>
    <dbReference type="NCBI Taxonomy" id="1926257"/>
    <lineage>
        <taxon>Bacteria</taxon>
        <taxon>Bacillati</taxon>
        <taxon>Actinomycetota</taxon>
        <taxon>Actinomycetes</taxon>
        <taxon>Propionibacteriales</taxon>
        <taxon>Kribbellaceae</taxon>
        <taxon>Kribbella</taxon>
    </lineage>
</organism>
<dbReference type="RefSeq" id="WP_380044659.1">
    <property type="nucleotide sequence ID" value="NZ_JBHLTC010000008.1"/>
</dbReference>
<protein>
    <submittedName>
        <fullName evidence="2">VOC family protein</fullName>
    </submittedName>
</protein>
<accession>A0ABV6QH38</accession>
<evidence type="ECO:0000259" key="1">
    <source>
        <dbReference type="PROSITE" id="PS51819"/>
    </source>
</evidence>
<dbReference type="InterPro" id="IPR037523">
    <property type="entry name" value="VOC_core"/>
</dbReference>
<dbReference type="Proteomes" id="UP001589890">
    <property type="component" value="Unassembled WGS sequence"/>
</dbReference>
<evidence type="ECO:0000313" key="3">
    <source>
        <dbReference type="Proteomes" id="UP001589890"/>
    </source>
</evidence>
<dbReference type="SUPFAM" id="SSF54593">
    <property type="entry name" value="Glyoxalase/Bleomycin resistance protein/Dihydroxybiphenyl dioxygenase"/>
    <property type="match status" value="1"/>
</dbReference>
<comment type="caution">
    <text evidence="2">The sequence shown here is derived from an EMBL/GenBank/DDBJ whole genome shotgun (WGS) entry which is preliminary data.</text>
</comment>
<dbReference type="PROSITE" id="PS51819">
    <property type="entry name" value="VOC"/>
    <property type="match status" value="1"/>
</dbReference>
<sequence>MITNVSLIHVYVNDIDEAKAFYTEKLGFTAMQDVTVGPDFRWCTISQPDHPELEIQLAVPGPPLDPEAADAVKRMMAKGILHGFGIATEDCRKTFDELVAKGVEYIQEPSDRPYGVEAVLRDNSGNWLVLVERHPYTEADFA</sequence>
<dbReference type="InterPro" id="IPR029068">
    <property type="entry name" value="Glyas_Bleomycin-R_OHBP_Dase"/>
</dbReference>
<keyword evidence="3" id="KW-1185">Reference proteome</keyword>
<dbReference type="Gene3D" id="3.10.180.10">
    <property type="entry name" value="2,3-Dihydroxybiphenyl 1,2-Dioxygenase, domain 1"/>
    <property type="match status" value="1"/>
</dbReference>
<dbReference type="PANTHER" id="PTHR36437:SF2">
    <property type="entry name" value="GLYOXALASE_BLEOMYCIN RESISTANCE PROTEIN_DIOXYGENASE"/>
    <property type="match status" value="1"/>
</dbReference>
<gene>
    <name evidence="2" type="ORF">ACFFGN_07770</name>
</gene>
<reference evidence="2 3" key="1">
    <citation type="submission" date="2024-09" db="EMBL/GenBank/DDBJ databases">
        <authorList>
            <person name="Sun Q."/>
            <person name="Mori K."/>
        </authorList>
    </citation>
    <scope>NUCLEOTIDE SEQUENCE [LARGE SCALE GENOMIC DNA]</scope>
    <source>
        <strain evidence="2 3">CGMCC 1.15906</strain>
    </source>
</reference>
<dbReference type="InterPro" id="IPR004360">
    <property type="entry name" value="Glyas_Fos-R_dOase_dom"/>
</dbReference>